<dbReference type="PANTHER" id="PTHR11644">
    <property type="entry name" value="CYTIDINE DEAMINASE"/>
    <property type="match status" value="1"/>
</dbReference>
<feature type="binding site" evidence="14">
    <location>
        <position position="81"/>
    </location>
    <ligand>
        <name>Zn(2+)</name>
        <dbReference type="ChEBI" id="CHEBI:29105"/>
        <note>catalytic</note>
    </ligand>
</feature>
<dbReference type="AlphaFoldDB" id="A0A923I2B5"/>
<evidence type="ECO:0000256" key="12">
    <source>
        <dbReference type="PIRSR" id="PIRSR606262-1"/>
    </source>
</evidence>
<feature type="binding site" evidence="14">
    <location>
        <position position="119"/>
    </location>
    <ligand>
        <name>Zn(2+)</name>
        <dbReference type="ChEBI" id="CHEBI:29105"/>
        <note>catalytic</note>
    </ligand>
</feature>
<evidence type="ECO:0000256" key="2">
    <source>
        <dbReference type="ARBA" id="ARBA00003949"/>
    </source>
</evidence>
<dbReference type="GO" id="GO:0004126">
    <property type="term" value="F:cytidine deaminase activity"/>
    <property type="evidence" value="ECO:0007669"/>
    <property type="project" value="UniProtKB-UniRule"/>
</dbReference>
<dbReference type="GO" id="GO:0072527">
    <property type="term" value="P:pyrimidine-containing compound metabolic process"/>
    <property type="evidence" value="ECO:0007669"/>
    <property type="project" value="UniProtKB-ARBA"/>
</dbReference>
<dbReference type="InterPro" id="IPR002125">
    <property type="entry name" value="CMP_dCMP_dom"/>
</dbReference>
<dbReference type="RefSeq" id="WP_186880465.1">
    <property type="nucleotide sequence ID" value="NZ_JACOGG010000004.1"/>
</dbReference>
<evidence type="ECO:0000259" key="16">
    <source>
        <dbReference type="PROSITE" id="PS51747"/>
    </source>
</evidence>
<keyword evidence="6 14" id="KW-0479">Metal-binding</keyword>
<dbReference type="InterPro" id="IPR006262">
    <property type="entry name" value="Cyt_deam_tetra"/>
</dbReference>
<dbReference type="FunFam" id="3.40.140.10:FF:000008">
    <property type="entry name" value="Cytidine deaminase"/>
    <property type="match status" value="1"/>
</dbReference>
<evidence type="ECO:0000256" key="15">
    <source>
        <dbReference type="RuleBase" id="RU364006"/>
    </source>
</evidence>
<evidence type="ECO:0000256" key="4">
    <source>
        <dbReference type="ARBA" id="ARBA00012783"/>
    </source>
</evidence>
<dbReference type="PANTHER" id="PTHR11644:SF2">
    <property type="entry name" value="CYTIDINE DEAMINASE"/>
    <property type="match status" value="1"/>
</dbReference>
<evidence type="ECO:0000256" key="7">
    <source>
        <dbReference type="ARBA" id="ARBA00022801"/>
    </source>
</evidence>
<dbReference type="NCBIfam" id="TIGR01354">
    <property type="entry name" value="cyt_deam_tetra"/>
    <property type="match status" value="1"/>
</dbReference>
<evidence type="ECO:0000313" key="17">
    <source>
        <dbReference type="EMBL" id="MBC3934719.1"/>
    </source>
</evidence>
<dbReference type="NCBIfam" id="NF004064">
    <property type="entry name" value="PRK05578.1"/>
    <property type="match status" value="1"/>
</dbReference>
<keyword evidence="8 14" id="KW-0862">Zinc</keyword>
<dbReference type="Proteomes" id="UP000612361">
    <property type="component" value="Unassembled WGS sequence"/>
</dbReference>
<comment type="catalytic activity">
    <reaction evidence="11 15">
        <text>cytidine + H2O + H(+) = uridine + NH4(+)</text>
        <dbReference type="Rhea" id="RHEA:16069"/>
        <dbReference type="ChEBI" id="CHEBI:15377"/>
        <dbReference type="ChEBI" id="CHEBI:15378"/>
        <dbReference type="ChEBI" id="CHEBI:16704"/>
        <dbReference type="ChEBI" id="CHEBI:17562"/>
        <dbReference type="ChEBI" id="CHEBI:28938"/>
        <dbReference type="EC" id="3.5.4.5"/>
    </reaction>
</comment>
<evidence type="ECO:0000256" key="9">
    <source>
        <dbReference type="ARBA" id="ARBA00032005"/>
    </source>
</evidence>
<dbReference type="InterPro" id="IPR016193">
    <property type="entry name" value="Cytidine_deaminase-like"/>
</dbReference>
<dbReference type="InterPro" id="IPR016192">
    <property type="entry name" value="APOBEC/CMP_deaminase_Zn-bd"/>
</dbReference>
<evidence type="ECO:0000256" key="1">
    <source>
        <dbReference type="ARBA" id="ARBA00001947"/>
    </source>
</evidence>
<comment type="caution">
    <text evidence="17">The sequence shown here is derived from an EMBL/GenBank/DDBJ whole genome shotgun (WGS) entry which is preliminary data.</text>
</comment>
<evidence type="ECO:0000256" key="8">
    <source>
        <dbReference type="ARBA" id="ARBA00022833"/>
    </source>
</evidence>
<proteinExistence type="inferred from homology"/>
<evidence type="ECO:0000256" key="10">
    <source>
        <dbReference type="ARBA" id="ARBA00049252"/>
    </source>
</evidence>
<comment type="catalytic activity">
    <reaction evidence="10 15">
        <text>2'-deoxycytidine + H2O + H(+) = 2'-deoxyuridine + NH4(+)</text>
        <dbReference type="Rhea" id="RHEA:13433"/>
        <dbReference type="ChEBI" id="CHEBI:15377"/>
        <dbReference type="ChEBI" id="CHEBI:15378"/>
        <dbReference type="ChEBI" id="CHEBI:15698"/>
        <dbReference type="ChEBI" id="CHEBI:16450"/>
        <dbReference type="ChEBI" id="CHEBI:28938"/>
        <dbReference type="EC" id="3.5.4.5"/>
    </reaction>
</comment>
<evidence type="ECO:0000256" key="14">
    <source>
        <dbReference type="PIRSR" id="PIRSR606262-3"/>
    </source>
</evidence>
<name>A0A923I2B5_9BURK</name>
<dbReference type="Gene3D" id="3.40.140.10">
    <property type="entry name" value="Cytidine Deaminase, domain 2"/>
    <property type="match status" value="1"/>
</dbReference>
<dbReference type="GO" id="GO:0055086">
    <property type="term" value="P:nucleobase-containing small molecule metabolic process"/>
    <property type="evidence" value="ECO:0007669"/>
    <property type="project" value="UniProtKB-ARBA"/>
</dbReference>
<dbReference type="GO" id="GO:0008270">
    <property type="term" value="F:zinc ion binding"/>
    <property type="evidence" value="ECO:0007669"/>
    <property type="project" value="UniProtKB-UniRule"/>
</dbReference>
<dbReference type="CDD" id="cd01283">
    <property type="entry name" value="cytidine_deaminase"/>
    <property type="match status" value="1"/>
</dbReference>
<comment type="function">
    <text evidence="2 15">This enzyme scavenges exogenous and endogenous cytidine and 2'-deoxycytidine for UMP synthesis.</text>
</comment>
<dbReference type="PROSITE" id="PS00903">
    <property type="entry name" value="CYT_DCMP_DEAMINASES_1"/>
    <property type="match status" value="1"/>
</dbReference>
<comment type="cofactor">
    <cofactor evidence="1 14 15">
        <name>Zn(2+)</name>
        <dbReference type="ChEBI" id="CHEBI:29105"/>
    </cofactor>
</comment>
<evidence type="ECO:0000256" key="13">
    <source>
        <dbReference type="PIRSR" id="PIRSR606262-2"/>
    </source>
</evidence>
<reference evidence="17" key="1">
    <citation type="submission" date="2020-08" db="EMBL/GenBank/DDBJ databases">
        <title>Novel species isolated from subtropical streams in China.</title>
        <authorList>
            <person name="Lu H."/>
        </authorList>
    </citation>
    <scope>NUCLEOTIDE SEQUENCE</scope>
    <source>
        <strain evidence="17">CY7W</strain>
    </source>
</reference>
<dbReference type="SUPFAM" id="SSF53927">
    <property type="entry name" value="Cytidine deaminase-like"/>
    <property type="match status" value="1"/>
</dbReference>
<accession>A0A923I2B5</accession>
<dbReference type="EC" id="3.5.4.5" evidence="4 15"/>
<dbReference type="PROSITE" id="PS51747">
    <property type="entry name" value="CYT_DCMP_DEAMINASES_2"/>
    <property type="match status" value="1"/>
</dbReference>
<gene>
    <name evidence="17" type="ORF">H8K47_05040</name>
</gene>
<dbReference type="InterPro" id="IPR050202">
    <property type="entry name" value="Cyt/Deoxycyt_deaminase"/>
</dbReference>
<organism evidence="17 18">
    <name type="scientific">Undibacterium rugosum</name>
    <dbReference type="NCBI Taxonomy" id="2762291"/>
    <lineage>
        <taxon>Bacteria</taxon>
        <taxon>Pseudomonadati</taxon>
        <taxon>Pseudomonadota</taxon>
        <taxon>Betaproteobacteria</taxon>
        <taxon>Burkholderiales</taxon>
        <taxon>Oxalobacteraceae</taxon>
        <taxon>Undibacterium</taxon>
    </lineage>
</organism>
<comment type="similarity">
    <text evidence="3 15">Belongs to the cytidine and deoxycytidylate deaminase family.</text>
</comment>
<feature type="binding site" evidence="14">
    <location>
        <position position="116"/>
    </location>
    <ligand>
        <name>Zn(2+)</name>
        <dbReference type="ChEBI" id="CHEBI:29105"/>
        <note>catalytic</note>
    </ligand>
</feature>
<sequence length="160" mass="17324">MKACEACLFFPQDETLTDESKTATENFDMQDQELIALANQAREKAYAPYSRFLVGAALLTKDGKVFQGCNVENASYGLCNCAERTALFSAIAAGYRPREFAKIAVTGNTEAPIAPCGACRQVLLELGGPELDIILTNLKGDIKTTTAGAQLPDAFYLQRE</sequence>
<dbReference type="GO" id="GO:0042802">
    <property type="term" value="F:identical protein binding"/>
    <property type="evidence" value="ECO:0007669"/>
    <property type="project" value="UniProtKB-ARBA"/>
</dbReference>
<dbReference type="GO" id="GO:0005829">
    <property type="term" value="C:cytosol"/>
    <property type="evidence" value="ECO:0007669"/>
    <property type="project" value="TreeGrafter"/>
</dbReference>
<evidence type="ECO:0000256" key="3">
    <source>
        <dbReference type="ARBA" id="ARBA00006576"/>
    </source>
</evidence>
<keyword evidence="18" id="KW-1185">Reference proteome</keyword>
<dbReference type="Pfam" id="PF00383">
    <property type="entry name" value="dCMP_cyt_deam_1"/>
    <property type="match status" value="1"/>
</dbReference>
<feature type="active site" description="Proton donor" evidence="12">
    <location>
        <position position="83"/>
    </location>
</feature>
<evidence type="ECO:0000313" key="18">
    <source>
        <dbReference type="Proteomes" id="UP000612361"/>
    </source>
</evidence>
<evidence type="ECO:0000256" key="11">
    <source>
        <dbReference type="ARBA" id="ARBA00049558"/>
    </source>
</evidence>
<protein>
    <recommendedName>
        <fullName evidence="5 15">Cytidine deaminase</fullName>
        <ecNumber evidence="4 15">3.5.4.5</ecNumber>
    </recommendedName>
    <alternativeName>
        <fullName evidence="9 15">Cytidine aminohydrolase</fullName>
    </alternativeName>
</protein>
<feature type="domain" description="CMP/dCMP-type deaminase" evidence="16">
    <location>
        <begin position="29"/>
        <end position="158"/>
    </location>
</feature>
<keyword evidence="7 15" id="KW-0378">Hydrolase</keyword>
<feature type="binding site" evidence="13">
    <location>
        <begin position="70"/>
        <end position="76"/>
    </location>
    <ligand>
        <name>substrate</name>
    </ligand>
</feature>
<dbReference type="EMBL" id="JACOGG010000004">
    <property type="protein sequence ID" value="MBC3934719.1"/>
    <property type="molecule type" value="Genomic_DNA"/>
</dbReference>
<evidence type="ECO:0000256" key="6">
    <source>
        <dbReference type="ARBA" id="ARBA00022723"/>
    </source>
</evidence>
<evidence type="ECO:0000256" key="5">
    <source>
        <dbReference type="ARBA" id="ARBA00018266"/>
    </source>
</evidence>